<feature type="domain" description="Ribosomal RNA small subunit methyltransferase E PUA-like" evidence="14">
    <location>
        <begin position="20"/>
        <end position="59"/>
    </location>
</feature>
<dbReference type="InterPro" id="IPR006700">
    <property type="entry name" value="RsmE"/>
</dbReference>
<evidence type="ECO:0000256" key="12">
    <source>
        <dbReference type="PIRNR" id="PIRNR015601"/>
    </source>
</evidence>
<dbReference type="PIRSF" id="PIRSF015601">
    <property type="entry name" value="MTase_slr0722"/>
    <property type="match status" value="1"/>
</dbReference>
<evidence type="ECO:0000259" key="14">
    <source>
        <dbReference type="Pfam" id="PF20260"/>
    </source>
</evidence>
<evidence type="ECO:0000256" key="6">
    <source>
        <dbReference type="ARBA" id="ARBA00022552"/>
    </source>
</evidence>
<evidence type="ECO:0000256" key="2">
    <source>
        <dbReference type="ARBA" id="ARBA00005528"/>
    </source>
</evidence>
<dbReference type="CDD" id="cd18084">
    <property type="entry name" value="RsmE-like"/>
    <property type="match status" value="1"/>
</dbReference>
<dbReference type="PANTHER" id="PTHR30027">
    <property type="entry name" value="RIBOSOMAL RNA SMALL SUBUNIT METHYLTRANSFERASE E"/>
    <property type="match status" value="1"/>
</dbReference>
<proteinExistence type="inferred from homology"/>
<keyword evidence="16" id="KW-1185">Reference proteome</keyword>
<evidence type="ECO:0000256" key="3">
    <source>
        <dbReference type="ARBA" id="ARBA00012328"/>
    </source>
</evidence>
<evidence type="ECO:0000256" key="10">
    <source>
        <dbReference type="ARBA" id="ARBA00025699"/>
    </source>
</evidence>
<name>A0ABP9M5K1_9BURK</name>
<dbReference type="EC" id="2.1.1.193" evidence="3 12"/>
<dbReference type="NCBIfam" id="TIGR00046">
    <property type="entry name" value="RsmE family RNA methyltransferase"/>
    <property type="match status" value="1"/>
</dbReference>
<evidence type="ECO:0000256" key="8">
    <source>
        <dbReference type="ARBA" id="ARBA00022679"/>
    </source>
</evidence>
<reference evidence="16" key="1">
    <citation type="journal article" date="2019" name="Int. J. Syst. Evol. Microbiol.">
        <title>The Global Catalogue of Microorganisms (GCM) 10K type strain sequencing project: providing services to taxonomists for standard genome sequencing and annotation.</title>
        <authorList>
            <consortium name="The Broad Institute Genomics Platform"/>
            <consortium name="The Broad Institute Genome Sequencing Center for Infectious Disease"/>
            <person name="Wu L."/>
            <person name="Ma J."/>
        </authorList>
    </citation>
    <scope>NUCLEOTIDE SEQUENCE [LARGE SCALE GENOMIC DNA]</scope>
    <source>
        <strain evidence="16">JCM 18423</strain>
    </source>
</reference>
<dbReference type="InterPro" id="IPR029028">
    <property type="entry name" value="Alpha/beta_knot_MTases"/>
</dbReference>
<dbReference type="InterPro" id="IPR015947">
    <property type="entry name" value="PUA-like_sf"/>
</dbReference>
<evidence type="ECO:0000256" key="1">
    <source>
        <dbReference type="ARBA" id="ARBA00004496"/>
    </source>
</evidence>
<dbReference type="SUPFAM" id="SSF75217">
    <property type="entry name" value="alpha/beta knot"/>
    <property type="match status" value="1"/>
</dbReference>
<evidence type="ECO:0000313" key="15">
    <source>
        <dbReference type="EMBL" id="GAA5089246.1"/>
    </source>
</evidence>
<comment type="function">
    <text evidence="10 12">Specifically methylates the N3 position of the uracil ring of uridine 1498 (m3U1498) in 16S rRNA. Acts on the fully assembled 30S ribosomal subunit.</text>
</comment>
<dbReference type="InterPro" id="IPR029026">
    <property type="entry name" value="tRNA_m1G_MTases_N"/>
</dbReference>
<accession>A0ABP9M5K1</accession>
<gene>
    <name evidence="15" type="ORF">GCM10023337_11840</name>
</gene>
<keyword evidence="7 12" id="KW-0489">Methyltransferase</keyword>
<sequence length="248" mass="27741">MSLPRFFYADSLQSQARILLPKELAHYMQRVLRLTDQSPVVLFNGQGGEYHATLEYEGKLVYAHIGAHHAIERELPWAISVAQGLATGDKMDWICEKAVEMGVAQLFPIAARYSTLKLVGERQEKRLQHWQRIAQAASEQCGRNQIMPVHPVLTLSQLIQQHSTKAQFIFCDPDAKDDFPTVLKQAAQSNTHHWVLLIGPEGGWSEEEKEIALEAGAMGMRFGSRVLRTETAAIALVGAIRGQLGWTD</sequence>
<dbReference type="NCBIfam" id="NF008692">
    <property type="entry name" value="PRK11713.1-5"/>
    <property type="match status" value="1"/>
</dbReference>
<evidence type="ECO:0000256" key="7">
    <source>
        <dbReference type="ARBA" id="ARBA00022603"/>
    </source>
</evidence>
<keyword evidence="8 12" id="KW-0808">Transferase</keyword>
<dbReference type="InterPro" id="IPR046887">
    <property type="entry name" value="RsmE_PUA-like"/>
</dbReference>
<evidence type="ECO:0000259" key="13">
    <source>
        <dbReference type="Pfam" id="PF04452"/>
    </source>
</evidence>
<dbReference type="PANTHER" id="PTHR30027:SF3">
    <property type="entry name" value="16S RRNA (URACIL(1498)-N(3))-METHYLTRANSFERASE"/>
    <property type="match status" value="1"/>
</dbReference>
<dbReference type="EMBL" id="BAABKD010000009">
    <property type="protein sequence ID" value="GAA5089246.1"/>
    <property type="molecule type" value="Genomic_DNA"/>
</dbReference>
<keyword evidence="6 12" id="KW-0698">rRNA processing</keyword>
<dbReference type="Pfam" id="PF20260">
    <property type="entry name" value="PUA_4"/>
    <property type="match status" value="1"/>
</dbReference>
<comment type="caution">
    <text evidence="15">The sequence shown here is derived from an EMBL/GenBank/DDBJ whole genome shotgun (WGS) entry which is preliminary data.</text>
</comment>
<evidence type="ECO:0000256" key="11">
    <source>
        <dbReference type="ARBA" id="ARBA00047944"/>
    </source>
</evidence>
<dbReference type="RefSeq" id="WP_345370366.1">
    <property type="nucleotide sequence ID" value="NZ_BAABKD010000009.1"/>
</dbReference>
<dbReference type="Pfam" id="PF04452">
    <property type="entry name" value="Methyltrans_RNA"/>
    <property type="match status" value="1"/>
</dbReference>
<dbReference type="Gene3D" id="3.40.1280.10">
    <property type="match status" value="1"/>
</dbReference>
<protein>
    <recommendedName>
        <fullName evidence="4 12">Ribosomal RNA small subunit methyltransferase E</fullName>
        <ecNumber evidence="3 12">2.1.1.193</ecNumber>
    </recommendedName>
</protein>
<comment type="similarity">
    <text evidence="2 12">Belongs to the RNA methyltransferase RsmE family.</text>
</comment>
<evidence type="ECO:0000313" key="16">
    <source>
        <dbReference type="Proteomes" id="UP001500227"/>
    </source>
</evidence>
<feature type="domain" description="Ribosomal RNA small subunit methyltransferase E methyltransferase" evidence="13">
    <location>
        <begin position="74"/>
        <end position="240"/>
    </location>
</feature>
<dbReference type="SUPFAM" id="SSF88697">
    <property type="entry name" value="PUA domain-like"/>
    <property type="match status" value="1"/>
</dbReference>
<comment type="catalytic activity">
    <reaction evidence="11 12">
        <text>uridine(1498) in 16S rRNA + S-adenosyl-L-methionine = N(3)-methyluridine(1498) in 16S rRNA + S-adenosyl-L-homocysteine + H(+)</text>
        <dbReference type="Rhea" id="RHEA:42920"/>
        <dbReference type="Rhea" id="RHEA-COMP:10283"/>
        <dbReference type="Rhea" id="RHEA-COMP:10284"/>
        <dbReference type="ChEBI" id="CHEBI:15378"/>
        <dbReference type="ChEBI" id="CHEBI:57856"/>
        <dbReference type="ChEBI" id="CHEBI:59789"/>
        <dbReference type="ChEBI" id="CHEBI:65315"/>
        <dbReference type="ChEBI" id="CHEBI:74502"/>
        <dbReference type="EC" id="2.1.1.193"/>
    </reaction>
</comment>
<keyword evidence="9 12" id="KW-0949">S-adenosyl-L-methionine</keyword>
<evidence type="ECO:0000256" key="5">
    <source>
        <dbReference type="ARBA" id="ARBA00022490"/>
    </source>
</evidence>
<organism evidence="15 16">
    <name type="scientific">Paenalcaligenes hermetiae</name>
    <dbReference type="NCBI Taxonomy" id="1157987"/>
    <lineage>
        <taxon>Bacteria</taxon>
        <taxon>Pseudomonadati</taxon>
        <taxon>Pseudomonadota</taxon>
        <taxon>Betaproteobacteria</taxon>
        <taxon>Burkholderiales</taxon>
        <taxon>Alcaligenaceae</taxon>
        <taxon>Paenalcaligenes</taxon>
    </lineage>
</organism>
<dbReference type="InterPro" id="IPR046886">
    <property type="entry name" value="RsmE_MTase_dom"/>
</dbReference>
<evidence type="ECO:0000256" key="9">
    <source>
        <dbReference type="ARBA" id="ARBA00022691"/>
    </source>
</evidence>
<dbReference type="Proteomes" id="UP001500227">
    <property type="component" value="Unassembled WGS sequence"/>
</dbReference>
<comment type="subcellular location">
    <subcellularLocation>
        <location evidence="1 12">Cytoplasm</location>
    </subcellularLocation>
</comment>
<evidence type="ECO:0000256" key="4">
    <source>
        <dbReference type="ARBA" id="ARBA00013673"/>
    </source>
</evidence>
<keyword evidence="5 12" id="KW-0963">Cytoplasm</keyword>